<protein>
    <submittedName>
        <fullName evidence="2">Uncharacterized protein</fullName>
    </submittedName>
</protein>
<evidence type="ECO:0000256" key="1">
    <source>
        <dbReference type="SAM" id="Coils"/>
    </source>
</evidence>
<keyword evidence="3" id="KW-1185">Reference proteome</keyword>
<sequence length="194" mass="23098">MDNYLQRLTKVYDEGKAERLENEDNLKTVQERQAVKDKKQQDIDELEKNYIELKATSELYRNINQDDIALKDEYELLRMKKGLILQKIQKLEKPDEEIEQDTPKSELEQEHFSLCDEVVELECRIAKKKALKEQLRKVRLEEQSFTERQARLKRDISDLNVICKKEVVDETKIEKLNTDLSTMHEEDEALQFPV</sequence>
<organism evidence="2 3">
    <name type="scientific">Mugilogobius chulae</name>
    <name type="common">yellowstripe goby</name>
    <dbReference type="NCBI Taxonomy" id="88201"/>
    <lineage>
        <taxon>Eukaryota</taxon>
        <taxon>Metazoa</taxon>
        <taxon>Chordata</taxon>
        <taxon>Craniata</taxon>
        <taxon>Vertebrata</taxon>
        <taxon>Euteleostomi</taxon>
        <taxon>Actinopterygii</taxon>
        <taxon>Neopterygii</taxon>
        <taxon>Teleostei</taxon>
        <taxon>Neoteleostei</taxon>
        <taxon>Acanthomorphata</taxon>
        <taxon>Gobiaria</taxon>
        <taxon>Gobiiformes</taxon>
        <taxon>Gobioidei</taxon>
        <taxon>Gobiidae</taxon>
        <taxon>Gobionellinae</taxon>
        <taxon>Mugilogobius</taxon>
    </lineage>
</organism>
<dbReference type="EMBL" id="JBBPFD010000006">
    <property type="protein sequence ID" value="KAK7921979.1"/>
    <property type="molecule type" value="Genomic_DNA"/>
</dbReference>
<evidence type="ECO:0000313" key="2">
    <source>
        <dbReference type="EMBL" id="KAK7921979.1"/>
    </source>
</evidence>
<evidence type="ECO:0000313" key="3">
    <source>
        <dbReference type="Proteomes" id="UP001460270"/>
    </source>
</evidence>
<keyword evidence="1" id="KW-0175">Coiled coil</keyword>
<gene>
    <name evidence="2" type="ORF">WMY93_008881</name>
</gene>
<dbReference type="AlphaFoldDB" id="A0AAW0PA03"/>
<comment type="caution">
    <text evidence="2">The sequence shown here is derived from an EMBL/GenBank/DDBJ whole genome shotgun (WGS) entry which is preliminary data.</text>
</comment>
<accession>A0AAW0PA03</accession>
<feature type="coiled-coil region" evidence="1">
    <location>
        <begin position="29"/>
        <end position="63"/>
    </location>
</feature>
<reference evidence="3" key="1">
    <citation type="submission" date="2024-04" db="EMBL/GenBank/DDBJ databases">
        <title>Salinicola lusitanus LLJ914,a marine bacterium isolated from the Okinawa Trough.</title>
        <authorList>
            <person name="Li J."/>
        </authorList>
    </citation>
    <scope>NUCLEOTIDE SEQUENCE [LARGE SCALE GENOMIC DNA]</scope>
</reference>
<name>A0AAW0PA03_9GOBI</name>
<feature type="coiled-coil region" evidence="1">
    <location>
        <begin position="118"/>
        <end position="148"/>
    </location>
</feature>
<proteinExistence type="predicted"/>
<dbReference type="Proteomes" id="UP001460270">
    <property type="component" value="Unassembled WGS sequence"/>
</dbReference>